<sequence>MATFTKENLMYFLDNHARYKALFLLLLRADEPKTSEYLAEELHVTSRTIKNDLKNMKQTLQDTGISLCSKRGTGYYLAFEEEALLSEIKALFQLYQPSKLNTDKDLRVSYLAKRLLTSKVPLKIEDLLAELYLSSQEALTAELKEVENLLSKYQLKLMRKAHHGIWVEGEAFGRMLCMVRIYKYFHDGSQTPFAVADFDQQFQCDEESYQKMREITFSTLATSKIVFSDLYVERFVLFLIFFRNQVLQQTLPTLTFPTIDFAFEQTQEYAFVYELTHKLRTQLTGFDFPNDVLQFFTYLSVMSTDLYRFSDCTEERYGTLVGLAEETRNWILSLFSADLNSNFFDDFTTMKDLLKIMIPISLKVKLSISDDIDLGIHDYEKGMMKRPVIYYFIQKLTVSFAEHYHYTFSIREQYLIFGVILGTINRIKLEQKKLKLAIIALDGRLSTQQLKFNLQAYFSEYIEKIETKVLYELEVMENPDYDYYLCIEYGKNLNIHYQPIYFADETLSESEHVSSLKNIFLTAYDYDERLPKLDVIEIEEGFAFKEFPIQQYLNQASNNYHHLRVGEKNEVSVYFSLNHESEKISIYHYSREEYLSAQSEKYVIVADLNINGDFKKMKMFLTLIDKIAEDANKLIFQQTDKKNSYARFFI</sequence>
<protein>
    <submittedName>
        <fullName evidence="4">Lichenan operon transcriptional antiterminator</fullName>
    </submittedName>
</protein>
<dbReference type="InterPro" id="IPR013196">
    <property type="entry name" value="HTH_11"/>
</dbReference>
<dbReference type="InterPro" id="IPR050661">
    <property type="entry name" value="BglG_antiterminators"/>
</dbReference>
<evidence type="ECO:0000313" key="5">
    <source>
        <dbReference type="Proteomes" id="UP000198948"/>
    </source>
</evidence>
<reference evidence="4 5" key="1">
    <citation type="submission" date="2016-10" db="EMBL/GenBank/DDBJ databases">
        <authorList>
            <person name="de Groot N.N."/>
        </authorList>
    </citation>
    <scope>NUCLEOTIDE SEQUENCE [LARGE SCALE GENOMIC DNA]</scope>
    <source>
        <strain evidence="4 5">DSM 13760</strain>
    </source>
</reference>
<dbReference type="Gene3D" id="1.10.10.10">
    <property type="entry name" value="Winged helix-like DNA-binding domain superfamily/Winged helix DNA-binding domain"/>
    <property type="match status" value="1"/>
</dbReference>
<name>A0A1H9SWT0_9LACT</name>
<keyword evidence="5" id="KW-1185">Reference proteome</keyword>
<organism evidence="4 5">
    <name type="scientific">Isobaculum melis</name>
    <dbReference type="NCBI Taxonomy" id="142588"/>
    <lineage>
        <taxon>Bacteria</taxon>
        <taxon>Bacillati</taxon>
        <taxon>Bacillota</taxon>
        <taxon>Bacilli</taxon>
        <taxon>Lactobacillales</taxon>
        <taxon>Carnobacteriaceae</taxon>
        <taxon>Isobaculum</taxon>
    </lineage>
</organism>
<evidence type="ECO:0000313" key="4">
    <source>
        <dbReference type="EMBL" id="SER88849.1"/>
    </source>
</evidence>
<dbReference type="Proteomes" id="UP000198948">
    <property type="component" value="Unassembled WGS sequence"/>
</dbReference>
<dbReference type="InterPro" id="IPR036390">
    <property type="entry name" value="WH_DNA-bd_sf"/>
</dbReference>
<dbReference type="EMBL" id="FOHA01000009">
    <property type="protein sequence ID" value="SER88849.1"/>
    <property type="molecule type" value="Genomic_DNA"/>
</dbReference>
<gene>
    <name evidence="4" type="ORF">SAMN04488559_10969</name>
</gene>
<dbReference type="Pfam" id="PF08279">
    <property type="entry name" value="HTH_11"/>
    <property type="match status" value="1"/>
</dbReference>
<dbReference type="InterPro" id="IPR036388">
    <property type="entry name" value="WH-like_DNA-bd_sf"/>
</dbReference>
<dbReference type="OrthoDB" id="3239954at2"/>
<evidence type="ECO:0000259" key="3">
    <source>
        <dbReference type="Pfam" id="PF08279"/>
    </source>
</evidence>
<feature type="domain" description="Helix-turn-helix type 11" evidence="3">
    <location>
        <begin position="21"/>
        <end position="75"/>
    </location>
</feature>
<dbReference type="PANTHER" id="PTHR30185:SF18">
    <property type="entry name" value="TRANSCRIPTIONAL REGULATOR MTLR"/>
    <property type="match status" value="1"/>
</dbReference>
<dbReference type="STRING" id="142588.SAMN04488559_10969"/>
<keyword evidence="2" id="KW-0804">Transcription</keyword>
<accession>A0A1H9SWT0</accession>
<dbReference type="PANTHER" id="PTHR30185">
    <property type="entry name" value="CRYPTIC BETA-GLUCOSIDE BGL OPERON ANTITERMINATOR"/>
    <property type="match status" value="1"/>
</dbReference>
<dbReference type="AlphaFoldDB" id="A0A1H9SWT0"/>
<evidence type="ECO:0000256" key="1">
    <source>
        <dbReference type="ARBA" id="ARBA00023015"/>
    </source>
</evidence>
<keyword evidence="1" id="KW-0805">Transcription regulation</keyword>
<proteinExistence type="predicted"/>
<dbReference type="RefSeq" id="WP_092652270.1">
    <property type="nucleotide sequence ID" value="NZ_FOHA01000009.1"/>
</dbReference>
<evidence type="ECO:0000256" key="2">
    <source>
        <dbReference type="ARBA" id="ARBA00023163"/>
    </source>
</evidence>
<dbReference type="SUPFAM" id="SSF46785">
    <property type="entry name" value="Winged helix' DNA-binding domain"/>
    <property type="match status" value="1"/>
</dbReference>